<dbReference type="InterPro" id="IPR007527">
    <property type="entry name" value="Znf_SWIM"/>
</dbReference>
<dbReference type="AlphaFoldDB" id="A0A444ZFC8"/>
<reference evidence="3 4" key="1">
    <citation type="submission" date="2019-01" db="EMBL/GenBank/DDBJ databases">
        <title>Sequencing of cultivated peanut Arachis hypogaea provides insights into genome evolution and oil improvement.</title>
        <authorList>
            <person name="Chen X."/>
        </authorList>
    </citation>
    <scope>NUCLEOTIDE SEQUENCE [LARGE SCALE GENOMIC DNA]</scope>
    <source>
        <strain evidence="4">cv. Fuhuasheng</strain>
        <tissue evidence="3">Leaves</tissue>
    </source>
</reference>
<dbReference type="InterPro" id="IPR004330">
    <property type="entry name" value="FAR1_DNA_bnd_dom"/>
</dbReference>
<dbReference type="Pfam" id="PF10551">
    <property type="entry name" value="MULE"/>
    <property type="match status" value="1"/>
</dbReference>
<dbReference type="PANTHER" id="PTHR47718">
    <property type="entry name" value="OS01G0519700 PROTEIN"/>
    <property type="match status" value="1"/>
</dbReference>
<keyword evidence="1" id="KW-0862">Zinc</keyword>
<sequence>MRFEDLKLAQNFYATYAKKVGFVCKIWNTNLDRMTKEPINQSIHYNQEGFRGSRVKEPTRKNTVVDVGCRARIYAKFDREKKDWALLKVDLRHSHPCSTKKAVHYHENRESTMHAKCMIEVNDEAGIRPNKTFLALANEVGGPSNLGLFEKDVKNYISARLRSNNINADVKEMLDYFMRMKEMNPNFFYVVNVDDDYKFRSAVWVDARCRDSYEYYGDVVSFDTTYSTNQHGLPFATFVGVNHHGKSTLLGCALLGSEEIPSFEWVFTQWLKCMGTAPHDMFHHRHMWVPIFFKGQFWASMKSAQRSESMHSFFGGYLHSKTSLVQFVHEFDNVLGNKEQKELEDDAADSRGFIPCATSSTIERQFQQEYTNDIFRDVQTEFVKKADYNIRAVNEQGDLAWVKVEQKILAYEKTRYVTYNVRLNHLTHEVQCECNLFESAGVLCCHCLVVLSFYKVNKVPSCYILRRWSKKIKRKHTYINSSHDVRRSDESQNLYPEGCVHTSTMLLRNL</sequence>
<organism evidence="3 4">
    <name type="scientific">Arachis hypogaea</name>
    <name type="common">Peanut</name>
    <dbReference type="NCBI Taxonomy" id="3818"/>
    <lineage>
        <taxon>Eukaryota</taxon>
        <taxon>Viridiplantae</taxon>
        <taxon>Streptophyta</taxon>
        <taxon>Embryophyta</taxon>
        <taxon>Tracheophyta</taxon>
        <taxon>Spermatophyta</taxon>
        <taxon>Magnoliopsida</taxon>
        <taxon>eudicotyledons</taxon>
        <taxon>Gunneridae</taxon>
        <taxon>Pentapetalae</taxon>
        <taxon>rosids</taxon>
        <taxon>fabids</taxon>
        <taxon>Fabales</taxon>
        <taxon>Fabaceae</taxon>
        <taxon>Papilionoideae</taxon>
        <taxon>50 kb inversion clade</taxon>
        <taxon>dalbergioids sensu lato</taxon>
        <taxon>Dalbergieae</taxon>
        <taxon>Pterocarpus clade</taxon>
        <taxon>Arachis</taxon>
    </lineage>
</organism>
<feature type="domain" description="SWIM-type" evidence="2">
    <location>
        <begin position="419"/>
        <end position="455"/>
    </location>
</feature>
<dbReference type="InterPro" id="IPR018289">
    <property type="entry name" value="MULE_transposase_dom"/>
</dbReference>
<proteinExistence type="predicted"/>
<dbReference type="EMBL" id="SDMP01000014">
    <property type="protein sequence ID" value="RYR12900.1"/>
    <property type="molecule type" value="Genomic_DNA"/>
</dbReference>
<dbReference type="GO" id="GO:0008270">
    <property type="term" value="F:zinc ion binding"/>
    <property type="evidence" value="ECO:0007669"/>
    <property type="project" value="UniProtKB-KW"/>
</dbReference>
<comment type="caution">
    <text evidence="3">The sequence shown here is derived from an EMBL/GenBank/DDBJ whole genome shotgun (WGS) entry which is preliminary data.</text>
</comment>
<evidence type="ECO:0000256" key="1">
    <source>
        <dbReference type="PROSITE-ProRule" id="PRU00325"/>
    </source>
</evidence>
<accession>A0A444ZFC8</accession>
<keyword evidence="1" id="KW-0863">Zinc-finger</keyword>
<evidence type="ECO:0000313" key="3">
    <source>
        <dbReference type="EMBL" id="RYR12900.1"/>
    </source>
</evidence>
<keyword evidence="1" id="KW-0479">Metal-binding</keyword>
<evidence type="ECO:0000259" key="2">
    <source>
        <dbReference type="PROSITE" id="PS50966"/>
    </source>
</evidence>
<protein>
    <recommendedName>
        <fullName evidence="2">SWIM-type domain-containing protein</fullName>
    </recommendedName>
</protein>
<name>A0A444ZFC8_ARAHY</name>
<evidence type="ECO:0000313" key="4">
    <source>
        <dbReference type="Proteomes" id="UP000289738"/>
    </source>
</evidence>
<keyword evidence="4" id="KW-1185">Reference proteome</keyword>
<dbReference type="Proteomes" id="UP000289738">
    <property type="component" value="Chromosome B04"/>
</dbReference>
<gene>
    <name evidence="3" type="ORF">Ahy_B04g070184</name>
</gene>
<dbReference type="Pfam" id="PF03101">
    <property type="entry name" value="FAR1"/>
    <property type="match status" value="1"/>
</dbReference>
<dbReference type="PROSITE" id="PS50966">
    <property type="entry name" value="ZF_SWIM"/>
    <property type="match status" value="1"/>
</dbReference>